<dbReference type="InterPro" id="IPR036390">
    <property type="entry name" value="WH_DNA-bd_sf"/>
</dbReference>
<dbReference type="GO" id="GO:0003700">
    <property type="term" value="F:DNA-binding transcription factor activity"/>
    <property type="evidence" value="ECO:0007669"/>
    <property type="project" value="InterPro"/>
</dbReference>
<dbReference type="FunFam" id="1.10.10.10:FF:000007">
    <property type="entry name" value="Ferric uptake regulation protein"/>
    <property type="match status" value="1"/>
</dbReference>
<evidence type="ECO:0000313" key="17">
    <source>
        <dbReference type="EMBL" id="QPH95179.1"/>
    </source>
</evidence>
<evidence type="ECO:0000313" key="21">
    <source>
        <dbReference type="Proteomes" id="UP000196317"/>
    </source>
</evidence>
<dbReference type="GO" id="GO:1900376">
    <property type="term" value="P:regulation of secondary metabolite biosynthetic process"/>
    <property type="evidence" value="ECO:0007669"/>
    <property type="project" value="TreeGrafter"/>
</dbReference>
<evidence type="ECO:0000313" key="25">
    <source>
        <dbReference type="Proteomes" id="UP000594707"/>
    </source>
</evidence>
<keyword evidence="7 12" id="KW-0479">Metal-binding</keyword>
<evidence type="ECO:0000256" key="3">
    <source>
        <dbReference type="ARBA" id="ARBA00007957"/>
    </source>
</evidence>
<dbReference type="CDD" id="cd07153">
    <property type="entry name" value="Fur_like"/>
    <property type="match status" value="1"/>
</dbReference>
<gene>
    <name evidence="14" type="ORF">B9N60_01615</name>
    <name evidence="13" type="ORF">B9N65_02065</name>
    <name evidence="18" type="ORF">CVS89_07425</name>
    <name evidence="15" type="ORF">CVT00_07195</name>
    <name evidence="16" type="ORF">CVT01_06975</name>
    <name evidence="17" type="ORF">CVT08_07090</name>
    <name evidence="19" type="ORF">G5B96_03050</name>
</gene>
<dbReference type="EMBL" id="NDYN01000001">
    <property type="protein sequence ID" value="OUT09149.1"/>
    <property type="molecule type" value="Genomic_DNA"/>
</dbReference>
<dbReference type="EMBL" id="CP060705">
    <property type="protein sequence ID" value="QPH95179.1"/>
    <property type="molecule type" value="Genomic_DNA"/>
</dbReference>
<reference evidence="20 21" key="1">
    <citation type="submission" date="2017-04" db="EMBL/GenBank/DDBJ databases">
        <title>Complete genome of Campylobacter concisus ATCC 33237T and draft genomes for an additional eight well characterized C. concisus strains.</title>
        <authorList>
            <person name="Cornelius A.J."/>
            <person name="Miller W.G."/>
            <person name="Lastovica A.J."/>
            <person name="On S.L."/>
            <person name="French N.P."/>
            <person name="Vandenberg O."/>
            <person name="Biggs P.J."/>
        </authorList>
    </citation>
    <scope>NUCLEOTIDE SEQUENCE [LARGE SCALE GENOMIC DNA]</scope>
    <source>
        <strain evidence="13 21">CCUG 19995</strain>
        <strain evidence="14 20">Lasto127.99</strain>
    </source>
</reference>
<dbReference type="RefSeq" id="WP_009294652.1">
    <property type="nucleotide sequence ID" value="NZ_CABFLX010000011.1"/>
</dbReference>
<keyword evidence="11" id="KW-0804">Transcription</keyword>
<dbReference type="PANTHER" id="PTHR33202:SF7">
    <property type="entry name" value="FERRIC UPTAKE REGULATION PROTEIN"/>
    <property type="match status" value="1"/>
</dbReference>
<dbReference type="EMBL" id="NDYQ01000002">
    <property type="protein sequence ID" value="OUT18725.1"/>
    <property type="molecule type" value="Genomic_DNA"/>
</dbReference>
<evidence type="ECO:0000256" key="11">
    <source>
        <dbReference type="ARBA" id="ARBA00023163"/>
    </source>
</evidence>
<dbReference type="InterPro" id="IPR043135">
    <property type="entry name" value="Fur_C"/>
</dbReference>
<evidence type="ECO:0000313" key="18">
    <source>
        <dbReference type="EMBL" id="QPH98072.1"/>
    </source>
</evidence>
<keyword evidence="9" id="KW-0805">Transcription regulation</keyword>
<evidence type="ECO:0000256" key="10">
    <source>
        <dbReference type="ARBA" id="ARBA00023125"/>
    </source>
</evidence>
<reference evidence="15" key="4">
    <citation type="submission" date="2020-08" db="EMBL/GenBank/DDBJ databases">
        <title>Analysis of Completed Campylobacter concisus Genomes Identified Genomospecies Features, Novel plasmids and Their Association with Severe Ulcerative Colitis.</title>
        <authorList>
            <person name="Zhang L."/>
        </authorList>
    </citation>
    <scope>NUCLEOTIDE SEQUENCE</scope>
    <source>
        <strain evidence="15">P1CDO2</strain>
        <strain evidence="16">P1CDO3</strain>
    </source>
</reference>
<evidence type="ECO:0000256" key="1">
    <source>
        <dbReference type="ARBA" id="ARBA00002997"/>
    </source>
</evidence>
<feature type="binding site" evidence="12">
    <location>
        <position position="89"/>
    </location>
    <ligand>
        <name>Zn(2+)</name>
        <dbReference type="ChEBI" id="CHEBI:29105"/>
    </ligand>
</feature>
<dbReference type="GO" id="GO:0005737">
    <property type="term" value="C:cytoplasm"/>
    <property type="evidence" value="ECO:0007669"/>
    <property type="project" value="UniProtKB-SubCell"/>
</dbReference>
<dbReference type="Proteomes" id="UP000594404">
    <property type="component" value="Chromosome"/>
</dbReference>
<evidence type="ECO:0000256" key="4">
    <source>
        <dbReference type="ARBA" id="ARBA00020910"/>
    </source>
</evidence>
<evidence type="ECO:0000313" key="20">
    <source>
        <dbReference type="Proteomes" id="UP000195893"/>
    </source>
</evidence>
<dbReference type="GO" id="GO:0045892">
    <property type="term" value="P:negative regulation of DNA-templated transcription"/>
    <property type="evidence" value="ECO:0007669"/>
    <property type="project" value="TreeGrafter"/>
</dbReference>
<dbReference type="AlphaFoldDB" id="A0A1Y5ML22"/>
<keyword evidence="6" id="KW-0678">Repressor</keyword>
<dbReference type="Proteomes" id="UP000594707">
    <property type="component" value="Chromosome"/>
</dbReference>
<evidence type="ECO:0000313" key="15">
    <source>
        <dbReference type="EMBL" id="QPH89440.1"/>
    </source>
</evidence>
<dbReference type="Proteomes" id="UP000196317">
    <property type="component" value="Unassembled WGS sequence"/>
</dbReference>
<dbReference type="EMBL" id="CP049266">
    <property type="protein sequence ID" value="QPH92251.1"/>
    <property type="molecule type" value="Genomic_DNA"/>
</dbReference>
<feature type="binding site" evidence="12">
    <location>
        <position position="92"/>
    </location>
    <ligand>
        <name>Zn(2+)</name>
        <dbReference type="ChEBI" id="CHEBI:29105"/>
    </ligand>
</feature>
<dbReference type="InterPro" id="IPR036388">
    <property type="entry name" value="WH-like_DNA-bd_sf"/>
</dbReference>
<dbReference type="Proteomes" id="UP000195893">
    <property type="component" value="Unassembled WGS sequence"/>
</dbReference>
<dbReference type="Proteomes" id="UP000594508">
    <property type="component" value="Chromosome"/>
</dbReference>
<sequence length="136" mass="15580">MQYVSLLKQSGLKVTPQRLSVLRILDRHTHPTIDELYDEILKENPSVSLATVYKNLNTLKDEGLVVEVNIVNQKARYDIYEHPHIHVVCENCGSVEDMSYDDSELGKYQEALEKKIGNIIERLNIVASVKSCKHCR</sequence>
<evidence type="ECO:0000313" key="22">
    <source>
        <dbReference type="Proteomes" id="UP000594404"/>
    </source>
</evidence>
<dbReference type="Proteomes" id="UP000594571">
    <property type="component" value="Chromosome"/>
</dbReference>
<dbReference type="Proteomes" id="UP000594535">
    <property type="component" value="Chromosome"/>
</dbReference>
<comment type="function">
    <text evidence="1">Acts as a global negative controlling element, employing Fe(2+) as a cofactor to bind the operator of the repressed genes.</text>
</comment>
<reference evidence="22 23" key="2">
    <citation type="journal article" date="2018" name="Emerg. Microbes Infect.">
        <title>Genomic analysis of oral Campylobacter concisus strains identified a potential bacterial molecular marker associated with active Crohn's disease.</title>
        <authorList>
            <person name="Liu F."/>
            <person name="Ma R."/>
            <person name="Tay C.Y.A."/>
            <person name="Octavia S."/>
            <person name="Lan R."/>
            <person name="Chung H.K.L."/>
            <person name="Riordan S.M."/>
            <person name="Grimm M.C."/>
            <person name="Leong R.W."/>
            <person name="Tanaka M.M."/>
            <person name="Connor S."/>
            <person name="Zhang L."/>
        </authorList>
    </citation>
    <scope>NUCLEOTIDE SEQUENCE [LARGE SCALE GENOMIC DNA]</scope>
    <source>
        <strain evidence="18 24">H16O-S1</strain>
        <strain evidence="17 25">P13UCO-S1</strain>
        <strain evidence="15 23">P1CDO2</strain>
        <strain evidence="16 22">P1CDO3</strain>
    </source>
</reference>
<evidence type="ECO:0000313" key="24">
    <source>
        <dbReference type="Proteomes" id="UP000594571"/>
    </source>
</evidence>
<dbReference type="GO" id="GO:0008270">
    <property type="term" value="F:zinc ion binding"/>
    <property type="evidence" value="ECO:0007669"/>
    <property type="project" value="TreeGrafter"/>
</dbReference>
<evidence type="ECO:0000256" key="12">
    <source>
        <dbReference type="PIRSR" id="PIRSR602481-1"/>
    </source>
</evidence>
<comment type="similarity">
    <text evidence="3">Belongs to the Fur family.</text>
</comment>
<comment type="subcellular location">
    <subcellularLocation>
        <location evidence="2">Cytoplasm</location>
    </subcellularLocation>
</comment>
<organism evidence="13 21">
    <name type="scientific">Campylobacter concisus</name>
    <dbReference type="NCBI Taxonomy" id="199"/>
    <lineage>
        <taxon>Bacteria</taxon>
        <taxon>Pseudomonadati</taxon>
        <taxon>Campylobacterota</taxon>
        <taxon>Epsilonproteobacteria</taxon>
        <taxon>Campylobacterales</taxon>
        <taxon>Campylobacteraceae</taxon>
        <taxon>Campylobacter</taxon>
    </lineage>
</organism>
<dbReference type="Pfam" id="PF01475">
    <property type="entry name" value="FUR"/>
    <property type="match status" value="1"/>
</dbReference>
<proteinExistence type="inferred from homology"/>
<dbReference type="Gene3D" id="1.10.10.10">
    <property type="entry name" value="Winged helix-like DNA-binding domain superfamily/Winged helix DNA-binding domain"/>
    <property type="match status" value="1"/>
</dbReference>
<dbReference type="SUPFAM" id="SSF46785">
    <property type="entry name" value="Winged helix' DNA-binding domain"/>
    <property type="match status" value="1"/>
</dbReference>
<evidence type="ECO:0000313" key="19">
    <source>
        <dbReference type="EMBL" id="QPI06357.1"/>
    </source>
</evidence>
<protein>
    <recommendedName>
        <fullName evidence="4">Ferric uptake regulation protein</fullName>
    </recommendedName>
</protein>
<evidence type="ECO:0000313" key="13">
    <source>
        <dbReference type="EMBL" id="OUT09149.1"/>
    </source>
</evidence>
<dbReference type="PANTHER" id="PTHR33202">
    <property type="entry name" value="ZINC UPTAKE REGULATION PROTEIN"/>
    <property type="match status" value="1"/>
</dbReference>
<dbReference type="InterPro" id="IPR002481">
    <property type="entry name" value="FUR"/>
</dbReference>
<feature type="binding site" evidence="12">
    <location>
        <position position="135"/>
    </location>
    <ligand>
        <name>Zn(2+)</name>
        <dbReference type="ChEBI" id="CHEBI:29105"/>
    </ligand>
</feature>
<evidence type="ECO:0000256" key="9">
    <source>
        <dbReference type="ARBA" id="ARBA00023015"/>
    </source>
</evidence>
<evidence type="ECO:0000256" key="5">
    <source>
        <dbReference type="ARBA" id="ARBA00022490"/>
    </source>
</evidence>
<dbReference type="Gene3D" id="3.30.1490.190">
    <property type="match status" value="1"/>
</dbReference>
<keyword evidence="5" id="KW-0963">Cytoplasm</keyword>
<evidence type="ECO:0000256" key="8">
    <source>
        <dbReference type="ARBA" id="ARBA00022833"/>
    </source>
</evidence>
<dbReference type="EMBL" id="CP049263">
    <property type="protein sequence ID" value="QPH98072.1"/>
    <property type="molecule type" value="Genomic_DNA"/>
</dbReference>
<keyword evidence="8 12" id="KW-0862">Zinc</keyword>
<accession>A0A1Y5ML22</accession>
<evidence type="ECO:0000256" key="6">
    <source>
        <dbReference type="ARBA" id="ARBA00022491"/>
    </source>
</evidence>
<evidence type="ECO:0000256" key="7">
    <source>
        <dbReference type="ARBA" id="ARBA00022723"/>
    </source>
</evidence>
<evidence type="ECO:0000313" key="16">
    <source>
        <dbReference type="EMBL" id="QPH92251.1"/>
    </source>
</evidence>
<dbReference type="GO" id="GO:0000976">
    <property type="term" value="F:transcription cis-regulatory region binding"/>
    <property type="evidence" value="ECO:0007669"/>
    <property type="project" value="TreeGrafter"/>
</dbReference>
<evidence type="ECO:0000313" key="23">
    <source>
        <dbReference type="Proteomes" id="UP000594508"/>
    </source>
</evidence>
<evidence type="ECO:0000256" key="2">
    <source>
        <dbReference type="ARBA" id="ARBA00004496"/>
    </source>
</evidence>
<dbReference type="EMBL" id="CP049232">
    <property type="protein sequence ID" value="QPI06357.1"/>
    <property type="molecule type" value="Genomic_DNA"/>
</dbReference>
<reference evidence="18 24" key="3">
    <citation type="journal article" date="2020" name="Microb. Genom.">
        <title>Analysis of complete Campylobacter concisus genomes identifies genomospecies features, secretion systems and novel plasmids and their association with severe ulcerative colitis.</title>
        <authorList>
            <person name="Liu F."/>
            <person name="Chen S."/>
            <person name="Luu L.D.W."/>
            <person name="Lee S.A."/>
            <person name="Tay A.C.Y."/>
            <person name="Wu R."/>
            <person name="Riordan S.M."/>
            <person name="Lan R."/>
            <person name="Liu L."/>
            <person name="Zhang L."/>
        </authorList>
    </citation>
    <scope>NUCLEOTIDE SEQUENCE [LARGE SCALE GENOMIC DNA]</scope>
    <source>
        <strain evidence="18 24">H16O-S1</strain>
        <strain evidence="19">H9O-S2</strain>
    </source>
</reference>
<feature type="binding site" evidence="12">
    <location>
        <position position="132"/>
    </location>
    <ligand>
        <name>Zn(2+)</name>
        <dbReference type="ChEBI" id="CHEBI:29105"/>
    </ligand>
</feature>
<evidence type="ECO:0000313" key="14">
    <source>
        <dbReference type="EMBL" id="OUT18725.1"/>
    </source>
</evidence>
<keyword evidence="10" id="KW-0238">DNA-binding</keyword>
<comment type="cofactor">
    <cofactor evidence="12">
        <name>Zn(2+)</name>
        <dbReference type="ChEBI" id="CHEBI:29105"/>
    </cofactor>
    <text evidence="12">Binds 1 zinc ion per subunit.</text>
</comment>
<dbReference type="EMBL" id="CP060707">
    <property type="protein sequence ID" value="QPH89440.1"/>
    <property type="molecule type" value="Genomic_DNA"/>
</dbReference>
<name>A0A1Y5ML22_9BACT</name>